<comment type="caution">
    <text evidence="3">The sequence shown here is derived from an EMBL/GenBank/DDBJ whole genome shotgun (WGS) entry which is preliminary data.</text>
</comment>
<dbReference type="Gene3D" id="2.60.40.1190">
    <property type="match status" value="1"/>
</dbReference>
<keyword evidence="1" id="KW-0472">Membrane</keyword>
<evidence type="ECO:0000256" key="1">
    <source>
        <dbReference type="SAM" id="Phobius"/>
    </source>
</evidence>
<dbReference type="SUPFAM" id="SSF49344">
    <property type="entry name" value="CBD9-like"/>
    <property type="match status" value="1"/>
</dbReference>
<reference evidence="3 4" key="1">
    <citation type="submission" date="2019-07" db="EMBL/GenBank/DDBJ databases">
        <title>Whole genome shotgun sequence of Deinococcus cellulosilyticus NBRC 106333.</title>
        <authorList>
            <person name="Hosoyama A."/>
            <person name="Uohara A."/>
            <person name="Ohji S."/>
            <person name="Ichikawa N."/>
        </authorList>
    </citation>
    <scope>NUCLEOTIDE SEQUENCE [LARGE SCALE GENOMIC DNA]</scope>
    <source>
        <strain evidence="3 4">NBRC 106333</strain>
    </source>
</reference>
<name>A0A511N292_DEIC1</name>
<evidence type="ECO:0000313" key="4">
    <source>
        <dbReference type="Proteomes" id="UP000321306"/>
    </source>
</evidence>
<dbReference type="AlphaFoldDB" id="A0A511N292"/>
<feature type="transmembrane region" description="Helical" evidence="1">
    <location>
        <begin position="219"/>
        <end position="240"/>
    </location>
</feature>
<dbReference type="Proteomes" id="UP000321306">
    <property type="component" value="Unassembled WGS sequence"/>
</dbReference>
<gene>
    <name evidence="3" type="ORF">DC3_22620</name>
</gene>
<dbReference type="InterPro" id="IPR019248">
    <property type="entry name" value="Glucodextran_C"/>
</dbReference>
<evidence type="ECO:0000259" key="2">
    <source>
        <dbReference type="Pfam" id="PF09985"/>
    </source>
</evidence>
<protein>
    <recommendedName>
        <fullName evidence="2">Glucodextranase-like C-terminal domain-containing protein</fullName>
    </recommendedName>
</protein>
<keyword evidence="4" id="KW-1185">Reference proteome</keyword>
<evidence type="ECO:0000313" key="3">
    <source>
        <dbReference type="EMBL" id="GEM46627.1"/>
    </source>
</evidence>
<dbReference type="EMBL" id="BJXB01000009">
    <property type="protein sequence ID" value="GEM46627.1"/>
    <property type="molecule type" value="Genomic_DNA"/>
</dbReference>
<dbReference type="Pfam" id="PF09985">
    <property type="entry name" value="Glucodextran_C"/>
    <property type="match status" value="1"/>
</dbReference>
<proteinExistence type="predicted"/>
<dbReference type="RefSeq" id="WP_246130641.1">
    <property type="nucleotide sequence ID" value="NZ_BJXB01000009.1"/>
</dbReference>
<accession>A0A511N292</accession>
<organism evidence="3 4">
    <name type="scientific">Deinococcus cellulosilyticus (strain DSM 18568 / NBRC 106333 / KACC 11606 / 5516J-15)</name>
    <dbReference type="NCBI Taxonomy" id="1223518"/>
    <lineage>
        <taxon>Bacteria</taxon>
        <taxon>Thermotogati</taxon>
        <taxon>Deinococcota</taxon>
        <taxon>Deinococci</taxon>
        <taxon>Deinococcales</taxon>
        <taxon>Deinococcaceae</taxon>
        <taxon>Deinococcus</taxon>
    </lineage>
</organism>
<feature type="domain" description="Glucodextranase-like C-terminal" evidence="2">
    <location>
        <begin position="9"/>
        <end position="141"/>
    </location>
</feature>
<sequence>MDAPVLLFVADPAGDQRGDGGYLLPGTLSNLEVASLDLRSFAVRNEGGNLKLEVGMAALENPLRAPVGFSVAVLDVFIKTAPGGDERLADTGFVTPSNQGWQHHLSISPLKSTFQKWDPSGGVEVQEGAFQVQTQGTTVHISTSLPAGQYQYWVMVSVFDPLTPTGVEAPSLGGNPSHLRSSLQNAPVPVDVLLAGEQQPVYREGTLPAVGRFRDGRPWWLLLLGGIGMAGAFWATLQLWRRENR</sequence>
<keyword evidence="1" id="KW-0812">Transmembrane</keyword>
<keyword evidence="1" id="KW-1133">Transmembrane helix</keyword>